<comment type="subunit">
    <text evidence="11">This enzyme consists of two polypeptide chains, which are synthesized in precursor form from a single polypeptide.</text>
</comment>
<comment type="pathway">
    <text evidence="11">Sulfur metabolism; glutathione metabolism.</text>
</comment>
<dbReference type="EC" id="3.4.19.13" evidence="11"/>
<dbReference type="InterPro" id="IPR000101">
    <property type="entry name" value="GGT_peptidase"/>
</dbReference>
<feature type="active site" description="Nucleophile" evidence="9">
    <location>
        <position position="363"/>
    </location>
</feature>
<dbReference type="EMBL" id="QGGB01000005">
    <property type="protein sequence ID" value="PWN06793.1"/>
    <property type="molecule type" value="Genomic_DNA"/>
</dbReference>
<keyword evidence="7 11" id="KW-0012">Acyltransferase</keyword>
<dbReference type="SUPFAM" id="SSF56235">
    <property type="entry name" value="N-terminal nucleophile aminohydrolases (Ntn hydrolases)"/>
    <property type="match status" value="1"/>
</dbReference>
<comment type="similarity">
    <text evidence="3 11">Belongs to the gamma-glutamyltransferase family.</text>
</comment>
<evidence type="ECO:0000256" key="2">
    <source>
        <dbReference type="ARBA" id="ARBA00001089"/>
    </source>
</evidence>
<evidence type="ECO:0000256" key="10">
    <source>
        <dbReference type="PIRSR" id="PIRSR600101-2"/>
    </source>
</evidence>
<dbReference type="OrthoDB" id="9781342at2"/>
<dbReference type="RefSeq" id="WP_109646067.1">
    <property type="nucleotide sequence ID" value="NZ_QGGB01000005.1"/>
</dbReference>
<dbReference type="UniPathway" id="UPA00204"/>
<dbReference type="Proteomes" id="UP000245533">
    <property type="component" value="Unassembled WGS sequence"/>
</dbReference>
<dbReference type="PRINTS" id="PR01210">
    <property type="entry name" value="GGTRANSPTASE"/>
</dbReference>
<evidence type="ECO:0000256" key="8">
    <source>
        <dbReference type="ARBA" id="ARBA00047417"/>
    </source>
</evidence>
<keyword evidence="13" id="KW-1185">Reference proteome</keyword>
<evidence type="ECO:0000256" key="1">
    <source>
        <dbReference type="ARBA" id="ARBA00001049"/>
    </source>
</evidence>
<dbReference type="InterPro" id="IPR029055">
    <property type="entry name" value="Ntn_hydrolases_N"/>
</dbReference>
<dbReference type="InterPro" id="IPR051792">
    <property type="entry name" value="GGT_bact"/>
</dbReference>
<evidence type="ECO:0000256" key="3">
    <source>
        <dbReference type="ARBA" id="ARBA00009381"/>
    </source>
</evidence>
<dbReference type="GO" id="GO:0006750">
    <property type="term" value="P:glutathione biosynthetic process"/>
    <property type="evidence" value="ECO:0007669"/>
    <property type="project" value="UniProtKB-KW"/>
</dbReference>
<feature type="binding site" evidence="10">
    <location>
        <position position="405"/>
    </location>
    <ligand>
        <name>L-glutamate</name>
        <dbReference type="ChEBI" id="CHEBI:29985"/>
    </ligand>
</feature>
<dbReference type="InterPro" id="IPR043138">
    <property type="entry name" value="GGT_lsub"/>
</dbReference>
<comment type="caution">
    <text evidence="12">The sequence shown here is derived from an EMBL/GenBank/DDBJ whole genome shotgun (WGS) entry which is preliminary data.</text>
</comment>
<evidence type="ECO:0000256" key="6">
    <source>
        <dbReference type="ARBA" id="ARBA00023145"/>
    </source>
</evidence>
<dbReference type="EC" id="2.3.2.2" evidence="11"/>
<feature type="binding site" evidence="10">
    <location>
        <position position="84"/>
    </location>
    <ligand>
        <name>L-glutamate</name>
        <dbReference type="ChEBI" id="CHEBI:29985"/>
    </ligand>
</feature>
<organism evidence="12 13">
    <name type="scientific">Rhodohalobacter mucosus</name>
    <dbReference type="NCBI Taxonomy" id="2079485"/>
    <lineage>
        <taxon>Bacteria</taxon>
        <taxon>Pseudomonadati</taxon>
        <taxon>Balneolota</taxon>
        <taxon>Balneolia</taxon>
        <taxon>Balneolales</taxon>
        <taxon>Balneolaceae</taxon>
        <taxon>Rhodohalobacter</taxon>
    </lineage>
</organism>
<evidence type="ECO:0000256" key="11">
    <source>
        <dbReference type="RuleBase" id="RU368036"/>
    </source>
</evidence>
<name>A0A316TQ97_9BACT</name>
<dbReference type="Gene3D" id="3.60.20.40">
    <property type="match status" value="1"/>
</dbReference>
<dbReference type="PANTHER" id="PTHR43199:SF1">
    <property type="entry name" value="GLUTATHIONE HYDROLASE PROENZYME"/>
    <property type="match status" value="1"/>
</dbReference>
<evidence type="ECO:0000256" key="7">
    <source>
        <dbReference type="ARBA" id="ARBA00023315"/>
    </source>
</evidence>
<evidence type="ECO:0000256" key="5">
    <source>
        <dbReference type="ARBA" id="ARBA00022801"/>
    </source>
</evidence>
<reference evidence="12 13" key="1">
    <citation type="submission" date="2018-05" db="EMBL/GenBank/DDBJ databases">
        <title>Rhodohalobacter halophilus gen. nov., sp. nov., a moderately halophilic member of the family Balneolaceae.</title>
        <authorList>
            <person name="Liu Z.-W."/>
        </authorList>
    </citation>
    <scope>NUCLEOTIDE SEQUENCE [LARGE SCALE GENOMIC DNA]</scope>
    <source>
        <strain evidence="12 13">8A47</strain>
    </source>
</reference>
<keyword evidence="5 11" id="KW-0378">Hydrolase</keyword>
<gene>
    <name evidence="12" type="primary">ggt</name>
    <name evidence="12" type="ORF">DDZ15_05835</name>
</gene>
<comment type="catalytic activity">
    <reaction evidence="2 11">
        <text>glutathione + H2O = L-cysteinylglycine + L-glutamate</text>
        <dbReference type="Rhea" id="RHEA:28807"/>
        <dbReference type="ChEBI" id="CHEBI:15377"/>
        <dbReference type="ChEBI" id="CHEBI:29985"/>
        <dbReference type="ChEBI" id="CHEBI:57925"/>
        <dbReference type="ChEBI" id="CHEBI:61694"/>
        <dbReference type="EC" id="3.4.19.13"/>
    </reaction>
</comment>
<comment type="PTM">
    <text evidence="11">Cleaved by autocatalysis into a large and a small subunit.</text>
</comment>
<evidence type="ECO:0000256" key="9">
    <source>
        <dbReference type="PIRSR" id="PIRSR600101-1"/>
    </source>
</evidence>
<keyword evidence="6 11" id="KW-0865">Zymogen</keyword>
<feature type="binding site" evidence="10">
    <location>
        <begin position="434"/>
        <end position="435"/>
    </location>
    <ligand>
        <name>L-glutamate</name>
        <dbReference type="ChEBI" id="CHEBI:29985"/>
    </ligand>
</feature>
<proteinExistence type="inferred from homology"/>
<dbReference type="PANTHER" id="PTHR43199">
    <property type="entry name" value="GLUTATHIONE HYDROLASE"/>
    <property type="match status" value="1"/>
</dbReference>
<dbReference type="InterPro" id="IPR043137">
    <property type="entry name" value="GGT_ssub_C"/>
</dbReference>
<dbReference type="GO" id="GO:0036374">
    <property type="term" value="F:glutathione hydrolase activity"/>
    <property type="evidence" value="ECO:0007669"/>
    <property type="project" value="UniProtKB-UniRule"/>
</dbReference>
<evidence type="ECO:0000313" key="12">
    <source>
        <dbReference type="EMBL" id="PWN06793.1"/>
    </source>
</evidence>
<dbReference type="Gene3D" id="1.10.246.130">
    <property type="match status" value="1"/>
</dbReference>
<comment type="catalytic activity">
    <reaction evidence="8 11">
        <text>an N-terminal (5-L-glutamyl)-[peptide] + an alpha-amino acid = 5-L-glutamyl amino acid + an N-terminal L-alpha-aminoacyl-[peptide]</text>
        <dbReference type="Rhea" id="RHEA:23904"/>
        <dbReference type="Rhea" id="RHEA-COMP:9780"/>
        <dbReference type="Rhea" id="RHEA-COMP:9795"/>
        <dbReference type="ChEBI" id="CHEBI:77644"/>
        <dbReference type="ChEBI" id="CHEBI:78597"/>
        <dbReference type="ChEBI" id="CHEBI:78599"/>
        <dbReference type="ChEBI" id="CHEBI:78608"/>
        <dbReference type="EC" id="2.3.2.2"/>
    </reaction>
</comment>
<comment type="catalytic activity">
    <reaction evidence="1 11">
        <text>an S-substituted glutathione + H2O = an S-substituted L-cysteinylglycine + L-glutamate</text>
        <dbReference type="Rhea" id="RHEA:59468"/>
        <dbReference type="ChEBI" id="CHEBI:15377"/>
        <dbReference type="ChEBI" id="CHEBI:29985"/>
        <dbReference type="ChEBI" id="CHEBI:90779"/>
        <dbReference type="ChEBI" id="CHEBI:143103"/>
        <dbReference type="EC" id="3.4.19.13"/>
    </reaction>
</comment>
<keyword evidence="4 11" id="KW-0808">Transferase</keyword>
<evidence type="ECO:0000313" key="13">
    <source>
        <dbReference type="Proteomes" id="UP000245533"/>
    </source>
</evidence>
<keyword evidence="11" id="KW-0317">Glutathione biosynthesis</keyword>
<dbReference type="AlphaFoldDB" id="A0A316TQ97"/>
<evidence type="ECO:0000256" key="4">
    <source>
        <dbReference type="ARBA" id="ARBA00022679"/>
    </source>
</evidence>
<dbReference type="Pfam" id="PF01019">
    <property type="entry name" value="G_glu_transpept"/>
    <property type="match status" value="1"/>
</dbReference>
<dbReference type="GO" id="GO:0103068">
    <property type="term" value="F:leukotriene C4 gamma-glutamyl transferase activity"/>
    <property type="evidence" value="ECO:0007669"/>
    <property type="project" value="UniProtKB-EC"/>
</dbReference>
<feature type="binding site" evidence="10">
    <location>
        <begin position="381"/>
        <end position="383"/>
    </location>
    <ligand>
        <name>L-glutamate</name>
        <dbReference type="ChEBI" id="CHEBI:29985"/>
    </ligand>
</feature>
<sequence length="552" mass="59640">MISQPSAAQVGNPVSWKNGVVSSADEYASKAGLEILQKGGNAVDAAVAVQFALSVTLPRAGNIGGGGFLVLHLQDGTAAALDFREKAPIAASRDMYLNENGEYVSRKSKIGHLAAGIPGTVDGMITALERYGTLPLEIVMEPAIRLAREGFILSHSAARSLNSASERLSEYRGSADAFLKPGGTPWEPGDLFLQPDLAETLERIATLGRRGFYSGITASLIVEEMKRGGGLITMRDLRDYRSIWREPVRTNFRGYELIMMPPPSSGGIVMTQVLGMINRPELDTTAFNSAAYIHLISEALRRSFADRNYWLGDPDFVPVPADSLTSPHYLRLRMQSFSPDTASDSERISHGDVIHTVQESSETTHFNVADRFGNVVSVNTTLNGSFGSFVTVTGAGFLLNNEMDDFSAKPGEPNMFGLIGAEANSIQGGKRMLSSMNPVIALKDGRFRFAGGAAGGPRIITAVLQNFLNMALFGMNAKEAIAAPRFHHQWLPDQILVENLWFSEDTIEKLNKMGHNVRRSGNLAIVHTIASDQEGNYVGAADPRGPGYVAGY</sequence>
<dbReference type="GO" id="GO:0006751">
    <property type="term" value="P:glutathione catabolic process"/>
    <property type="evidence" value="ECO:0007669"/>
    <property type="project" value="UniProtKB-UniRule"/>
</dbReference>
<accession>A0A316TQ97</accession>
<feature type="binding site" evidence="10">
    <location>
        <position position="456"/>
    </location>
    <ligand>
        <name>L-glutamate</name>
        <dbReference type="ChEBI" id="CHEBI:29985"/>
    </ligand>
</feature>
<dbReference type="NCBIfam" id="TIGR00066">
    <property type="entry name" value="g_glut_trans"/>
    <property type="match status" value="1"/>
</dbReference>
<protein>
    <recommendedName>
        <fullName evidence="11">Glutathione hydrolase proenzyme</fullName>
        <ecNumber evidence="11">2.3.2.2</ecNumber>
        <ecNumber evidence="11">3.4.19.13</ecNumber>
    </recommendedName>
    <component>
        <recommendedName>
            <fullName evidence="11">Glutathione hydrolase large chain</fullName>
        </recommendedName>
    </component>
    <component>
        <recommendedName>
            <fullName evidence="11">Glutathione hydrolase small chain</fullName>
        </recommendedName>
    </component>
</protein>